<dbReference type="AlphaFoldDB" id="A0A2M7QGQ8"/>
<dbReference type="EMBL" id="PFLI01000192">
    <property type="protein sequence ID" value="PIY71527.1"/>
    <property type="molecule type" value="Genomic_DNA"/>
</dbReference>
<comment type="caution">
    <text evidence="1">The sequence shown here is derived from an EMBL/GenBank/DDBJ whole genome shotgun (WGS) entry which is preliminary data.</text>
</comment>
<dbReference type="InterPro" id="IPR015946">
    <property type="entry name" value="KH_dom-like_a/b"/>
</dbReference>
<dbReference type="Proteomes" id="UP000229401">
    <property type="component" value="Unassembled WGS sequence"/>
</dbReference>
<sequence length="65" mass="7947">MTHKVHPKILRIGETTNWESRWFSFKKYKDYLKEDTILREYLLRNLKKLAIESIELERSPNLINV</sequence>
<protein>
    <submittedName>
        <fullName evidence="1">30S ribosomal protein S3</fullName>
    </submittedName>
</protein>
<dbReference type="InterPro" id="IPR009019">
    <property type="entry name" value="KH_sf_prok-type"/>
</dbReference>
<evidence type="ECO:0000313" key="1">
    <source>
        <dbReference type="EMBL" id="PIY71527.1"/>
    </source>
</evidence>
<keyword evidence="1" id="KW-0689">Ribosomal protein</keyword>
<name>A0A2M7QGQ8_9BACT</name>
<gene>
    <name evidence="1" type="primary">rpsC</name>
    <name evidence="1" type="ORF">COY87_05705</name>
</gene>
<organism evidence="1 2">
    <name type="scientific">Candidatus Roizmanbacteria bacterium CG_4_10_14_0_8_um_filter_33_9</name>
    <dbReference type="NCBI Taxonomy" id="1974826"/>
    <lineage>
        <taxon>Bacteria</taxon>
        <taxon>Candidatus Roizmaniibacteriota</taxon>
    </lineage>
</organism>
<dbReference type="GO" id="GO:0003723">
    <property type="term" value="F:RNA binding"/>
    <property type="evidence" value="ECO:0007669"/>
    <property type="project" value="InterPro"/>
</dbReference>
<dbReference type="Gene3D" id="3.30.300.20">
    <property type="match status" value="1"/>
</dbReference>
<accession>A0A2M7QGQ8</accession>
<evidence type="ECO:0000313" key="2">
    <source>
        <dbReference type="Proteomes" id="UP000229401"/>
    </source>
</evidence>
<dbReference type="SUPFAM" id="SSF54814">
    <property type="entry name" value="Prokaryotic type KH domain (KH-domain type II)"/>
    <property type="match status" value="1"/>
</dbReference>
<feature type="non-terminal residue" evidence="1">
    <location>
        <position position="65"/>
    </location>
</feature>
<proteinExistence type="predicted"/>
<keyword evidence="1" id="KW-0687">Ribonucleoprotein</keyword>
<dbReference type="GO" id="GO:0005840">
    <property type="term" value="C:ribosome"/>
    <property type="evidence" value="ECO:0007669"/>
    <property type="project" value="UniProtKB-KW"/>
</dbReference>
<reference evidence="2" key="1">
    <citation type="submission" date="2017-09" db="EMBL/GenBank/DDBJ databases">
        <title>Depth-based differentiation of microbial function through sediment-hosted aquifers and enrichment of novel symbionts in the deep terrestrial subsurface.</title>
        <authorList>
            <person name="Probst A.J."/>
            <person name="Ladd B."/>
            <person name="Jarett J.K."/>
            <person name="Geller-Mcgrath D.E."/>
            <person name="Sieber C.M.K."/>
            <person name="Emerson J.B."/>
            <person name="Anantharaman K."/>
            <person name="Thomas B.C."/>
            <person name="Malmstrom R."/>
            <person name="Stieglmeier M."/>
            <person name="Klingl A."/>
            <person name="Woyke T."/>
            <person name="Ryan C.M."/>
            <person name="Banfield J.F."/>
        </authorList>
    </citation>
    <scope>NUCLEOTIDE SEQUENCE [LARGE SCALE GENOMIC DNA]</scope>
</reference>